<evidence type="ECO:0000313" key="4">
    <source>
        <dbReference type="Proteomes" id="UP000269692"/>
    </source>
</evidence>
<dbReference type="Pfam" id="PF03929">
    <property type="entry name" value="PepSY_TM"/>
    <property type="match status" value="1"/>
</dbReference>
<name>A0A3L7A6W6_9HYPH</name>
<keyword evidence="2" id="KW-0812">Transmembrane</keyword>
<reference evidence="3 4" key="1">
    <citation type="submission" date="2018-10" db="EMBL/GenBank/DDBJ databases">
        <title>Xanthobacter tagetidis genome sequencing and assembly.</title>
        <authorList>
            <person name="Maclea K.S."/>
            <person name="Goen A.E."/>
            <person name="Fatima S.A."/>
        </authorList>
    </citation>
    <scope>NUCLEOTIDE SEQUENCE [LARGE SCALE GENOMIC DNA]</scope>
    <source>
        <strain evidence="3 4">ATCC 700314</strain>
    </source>
</reference>
<proteinExistence type="predicted"/>
<accession>A0A3L7A6W6</accession>
<sequence length="463" mass="50153">MTTPSWTAAAFYRAVWRWHFYAGLVCAPFLVVLAVTGAIYLFNDEINDLVYPDLRFAAPSGHAATLEEMARSALSDYPGGKVTRIDTPRAEGRSVEIFVTPAAGEPRRVFLDPGTGRVLGSYVYTRTLVGFADVAHGSLMLGTFGDAVVELAACWGFILSITGLYLWWPRGGRRIMSALVPRWSLSGRALWKEWHAAIGTWTAVLIMFLILTGLPWANIWGDLLRRGIDVAGIGYPASHRGHGAAITSTPTVKQATDGAGPWTMDNAVPPQSGAHAHHGGPASGATHGAARPVGVDRVAQVVAAQGMAAPYRLNLPRGASGTYIVFSYPDQPEGQRTLYVDQYSGEVLDDVRFADYGIAAKAVELGVQLHMGNYFGRLNQIVMLVPCLGIIVLALTGPYMWWRRRPKGRLGAPKVLAVPSLRTLAILVLGMGLVFPLAGASLLICLLVDHFARRPWRRLARMG</sequence>
<protein>
    <submittedName>
        <fullName evidence="3">PepSY domain-containing protein</fullName>
    </submittedName>
</protein>
<dbReference type="PANTHER" id="PTHR34219">
    <property type="entry name" value="IRON-REGULATED INNER MEMBRANE PROTEIN-RELATED"/>
    <property type="match status" value="1"/>
</dbReference>
<gene>
    <name evidence="3" type="ORF">D9R14_17180</name>
</gene>
<feature type="compositionally biased region" description="Low complexity" evidence="1">
    <location>
        <begin position="279"/>
        <end position="289"/>
    </location>
</feature>
<dbReference type="EMBL" id="RCTF01000016">
    <property type="protein sequence ID" value="RLP75112.1"/>
    <property type="molecule type" value="Genomic_DNA"/>
</dbReference>
<keyword evidence="4" id="KW-1185">Reference proteome</keyword>
<dbReference type="PANTHER" id="PTHR34219:SF1">
    <property type="entry name" value="PEPSY DOMAIN-CONTAINING PROTEIN"/>
    <property type="match status" value="1"/>
</dbReference>
<evidence type="ECO:0000256" key="2">
    <source>
        <dbReference type="SAM" id="Phobius"/>
    </source>
</evidence>
<dbReference type="OrthoDB" id="9791166at2"/>
<feature type="region of interest" description="Disordered" evidence="1">
    <location>
        <begin position="259"/>
        <end position="289"/>
    </location>
</feature>
<dbReference type="RefSeq" id="WP_121624578.1">
    <property type="nucleotide sequence ID" value="NZ_JACIIW010000011.1"/>
</dbReference>
<dbReference type="Proteomes" id="UP000269692">
    <property type="component" value="Unassembled WGS sequence"/>
</dbReference>
<organism evidence="3 4">
    <name type="scientific">Xanthobacter tagetidis</name>
    <dbReference type="NCBI Taxonomy" id="60216"/>
    <lineage>
        <taxon>Bacteria</taxon>
        <taxon>Pseudomonadati</taxon>
        <taxon>Pseudomonadota</taxon>
        <taxon>Alphaproteobacteria</taxon>
        <taxon>Hyphomicrobiales</taxon>
        <taxon>Xanthobacteraceae</taxon>
        <taxon>Xanthobacter</taxon>
    </lineage>
</organism>
<feature type="transmembrane region" description="Helical" evidence="2">
    <location>
        <begin position="421"/>
        <end position="448"/>
    </location>
</feature>
<evidence type="ECO:0000313" key="3">
    <source>
        <dbReference type="EMBL" id="RLP75112.1"/>
    </source>
</evidence>
<keyword evidence="2" id="KW-0472">Membrane</keyword>
<feature type="transmembrane region" description="Helical" evidence="2">
    <location>
        <begin position="147"/>
        <end position="168"/>
    </location>
</feature>
<comment type="caution">
    <text evidence="3">The sequence shown here is derived from an EMBL/GenBank/DDBJ whole genome shotgun (WGS) entry which is preliminary data.</text>
</comment>
<evidence type="ECO:0000256" key="1">
    <source>
        <dbReference type="SAM" id="MobiDB-lite"/>
    </source>
</evidence>
<feature type="transmembrane region" description="Helical" evidence="2">
    <location>
        <begin position="381"/>
        <end position="401"/>
    </location>
</feature>
<dbReference type="InterPro" id="IPR005625">
    <property type="entry name" value="PepSY-ass_TM"/>
</dbReference>
<feature type="transmembrane region" description="Helical" evidence="2">
    <location>
        <begin position="194"/>
        <end position="217"/>
    </location>
</feature>
<keyword evidence="2" id="KW-1133">Transmembrane helix</keyword>
<feature type="transmembrane region" description="Helical" evidence="2">
    <location>
        <begin position="20"/>
        <end position="42"/>
    </location>
</feature>
<dbReference type="AlphaFoldDB" id="A0A3L7A6W6"/>